<protein>
    <recommendedName>
        <fullName evidence="3">AlgX/AlgJ SGNH hydrolase-like domain-containing protein</fullName>
    </recommendedName>
</protein>
<dbReference type="KEGG" id="sfol:H3H32_14125"/>
<organism evidence="1 2">
    <name type="scientific">Spirosoma foliorum</name>
    <dbReference type="NCBI Taxonomy" id="2710596"/>
    <lineage>
        <taxon>Bacteria</taxon>
        <taxon>Pseudomonadati</taxon>
        <taxon>Bacteroidota</taxon>
        <taxon>Cytophagia</taxon>
        <taxon>Cytophagales</taxon>
        <taxon>Cytophagaceae</taxon>
        <taxon>Spirosoma</taxon>
    </lineage>
</organism>
<reference evidence="1 2" key="1">
    <citation type="submission" date="2020-07" db="EMBL/GenBank/DDBJ databases">
        <title>Spirosoma foliorum sp. nov., isolated from the leaves on the Nejang mountain Korea, Republic of.</title>
        <authorList>
            <person name="Ho H."/>
            <person name="Lee Y.-J."/>
            <person name="Nurcahyanto D.-A."/>
            <person name="Kim S.-G."/>
        </authorList>
    </citation>
    <scope>NUCLEOTIDE SEQUENCE [LARGE SCALE GENOMIC DNA]</scope>
    <source>
        <strain evidence="1 2">PL0136</strain>
    </source>
</reference>
<dbReference type="Proteomes" id="UP000515369">
    <property type="component" value="Chromosome"/>
</dbReference>
<evidence type="ECO:0000313" key="2">
    <source>
        <dbReference type="Proteomes" id="UP000515369"/>
    </source>
</evidence>
<evidence type="ECO:0000313" key="1">
    <source>
        <dbReference type="EMBL" id="QMW05945.1"/>
    </source>
</evidence>
<accession>A0A7G5H4A3</accession>
<dbReference type="SUPFAM" id="SSF52266">
    <property type="entry name" value="SGNH hydrolase"/>
    <property type="match status" value="1"/>
</dbReference>
<sequence length="333" mass="39051">MRFFRYTILLFALVLWGGGLSSTISHWLYEIGFIADDYRFGDLYRLSALPQFKMAQPDCAPSHRSSDTASTQLYLIGDSFTEPQRLSESDFQVSLFQRVAWYNQQRIQLNPDKRNVLIIETVERHFREHLAIPIIEFIVEKDTTQLGQTKPSLRKRISDDLHRTDIEERLESTLFSQNWAFWFKELKASLTLNWFNRTNSKVSLSKDKQNLFLKMDTDTTQKLLSSFSELSDQEVNTLVDSVNAVASRYRQLGFDEVYLSIIPNKASILETNRSDYNHLIERVQNNPKLVVPYIDTYDLFKRATPSPYLKSDTHWNCEGRAIWLEQIRQKVRI</sequence>
<dbReference type="RefSeq" id="WP_182463318.1">
    <property type="nucleotide sequence ID" value="NZ_CP059732.1"/>
</dbReference>
<dbReference type="EMBL" id="CP059732">
    <property type="protein sequence ID" value="QMW05945.1"/>
    <property type="molecule type" value="Genomic_DNA"/>
</dbReference>
<gene>
    <name evidence="1" type="ORF">H3H32_14125</name>
</gene>
<name>A0A7G5H4A3_9BACT</name>
<dbReference type="AlphaFoldDB" id="A0A7G5H4A3"/>
<proteinExistence type="predicted"/>
<keyword evidence="2" id="KW-1185">Reference proteome</keyword>
<evidence type="ECO:0008006" key="3">
    <source>
        <dbReference type="Google" id="ProtNLM"/>
    </source>
</evidence>